<dbReference type="SUPFAM" id="SSF56214">
    <property type="entry name" value="4'-phosphopantetheinyl transferase"/>
    <property type="match status" value="2"/>
</dbReference>
<dbReference type="EC" id="2.7.8.7" evidence="1"/>
<keyword evidence="2" id="KW-0808">Transferase</keyword>
<organism evidence="6">
    <name type="scientific">Chlamydomonas euryale</name>
    <dbReference type="NCBI Taxonomy" id="1486919"/>
    <lineage>
        <taxon>Eukaryota</taxon>
        <taxon>Viridiplantae</taxon>
        <taxon>Chlorophyta</taxon>
        <taxon>core chlorophytes</taxon>
        <taxon>Chlorophyceae</taxon>
        <taxon>CS clade</taxon>
        <taxon>Chlamydomonadales</taxon>
        <taxon>Chlamydomonadaceae</taxon>
        <taxon>Chlamydomonas</taxon>
    </lineage>
</organism>
<evidence type="ECO:0000259" key="4">
    <source>
        <dbReference type="Pfam" id="PF01648"/>
    </source>
</evidence>
<feature type="domain" description="4'-phosphopantetheinyl transferase" evidence="4">
    <location>
        <begin position="205"/>
        <end position="329"/>
    </location>
</feature>
<gene>
    <name evidence="6" type="ORF">CEUR00632_LOCUS3768</name>
</gene>
<dbReference type="GO" id="GO:0000287">
    <property type="term" value="F:magnesium ion binding"/>
    <property type="evidence" value="ECO:0007669"/>
    <property type="project" value="InterPro"/>
</dbReference>
<dbReference type="InterPro" id="IPR050559">
    <property type="entry name" value="P-Pant_transferase_sf"/>
</dbReference>
<feature type="region of interest" description="Disordered" evidence="3">
    <location>
        <begin position="32"/>
        <end position="53"/>
    </location>
</feature>
<dbReference type="EMBL" id="HBEC01008239">
    <property type="protein sequence ID" value="CAD8283733.1"/>
    <property type="molecule type" value="Transcribed_RNA"/>
</dbReference>
<evidence type="ECO:0000256" key="1">
    <source>
        <dbReference type="ARBA" id="ARBA00013172"/>
    </source>
</evidence>
<dbReference type="InterPro" id="IPR055066">
    <property type="entry name" value="AASDHPPT_N"/>
</dbReference>
<dbReference type="Pfam" id="PF01648">
    <property type="entry name" value="ACPS"/>
    <property type="match status" value="1"/>
</dbReference>
<reference evidence="6" key="1">
    <citation type="submission" date="2021-01" db="EMBL/GenBank/DDBJ databases">
        <authorList>
            <person name="Corre E."/>
            <person name="Pelletier E."/>
            <person name="Niang G."/>
            <person name="Scheremetjew M."/>
            <person name="Finn R."/>
            <person name="Kale V."/>
            <person name="Holt S."/>
            <person name="Cochrane G."/>
            <person name="Meng A."/>
            <person name="Brown T."/>
            <person name="Cohen L."/>
        </authorList>
    </citation>
    <scope>NUCLEOTIDE SEQUENCE</scope>
    <source>
        <strain evidence="6">CCMP219</strain>
    </source>
</reference>
<evidence type="ECO:0000256" key="3">
    <source>
        <dbReference type="SAM" id="MobiDB-lite"/>
    </source>
</evidence>
<accession>A0A7R9YSE4</accession>
<dbReference type="GO" id="GO:0019878">
    <property type="term" value="P:lysine biosynthetic process via aminoadipic acid"/>
    <property type="evidence" value="ECO:0007669"/>
    <property type="project" value="TreeGrafter"/>
</dbReference>
<dbReference type="GO" id="GO:0008897">
    <property type="term" value="F:holo-[acyl-carrier-protein] synthase activity"/>
    <property type="evidence" value="ECO:0007669"/>
    <property type="project" value="UniProtKB-EC"/>
</dbReference>
<dbReference type="InterPro" id="IPR008278">
    <property type="entry name" value="4-PPantetheinyl_Trfase_dom"/>
</dbReference>
<dbReference type="GO" id="GO:0005829">
    <property type="term" value="C:cytosol"/>
    <property type="evidence" value="ECO:0007669"/>
    <property type="project" value="TreeGrafter"/>
</dbReference>
<dbReference type="AlphaFoldDB" id="A0A7R9YSE4"/>
<dbReference type="PANTHER" id="PTHR12215">
    <property type="entry name" value="PHOSPHOPANTETHEINE TRANSFERASE"/>
    <property type="match status" value="1"/>
</dbReference>
<dbReference type="PANTHER" id="PTHR12215:SF10">
    <property type="entry name" value="L-AMINOADIPATE-SEMIALDEHYDE DEHYDROGENASE-PHOSPHOPANTETHEINYL TRANSFERASE"/>
    <property type="match status" value="1"/>
</dbReference>
<evidence type="ECO:0000259" key="5">
    <source>
        <dbReference type="Pfam" id="PF22624"/>
    </source>
</evidence>
<feature type="domain" description="4'-phosphopantetheinyl transferase N-terminal" evidence="5">
    <location>
        <begin position="104"/>
        <end position="201"/>
    </location>
</feature>
<proteinExistence type="predicted"/>
<protein>
    <recommendedName>
        <fullName evidence="1">holo-[acyl-carrier-protein] synthase</fullName>
        <ecNumber evidence="1">2.7.8.7</ecNumber>
    </recommendedName>
</protein>
<evidence type="ECO:0000256" key="2">
    <source>
        <dbReference type="ARBA" id="ARBA00022679"/>
    </source>
</evidence>
<dbReference type="Gene3D" id="3.90.470.20">
    <property type="entry name" value="4'-phosphopantetheinyl transferase domain"/>
    <property type="match status" value="2"/>
</dbReference>
<sequence length="391" mass="41472">MPLGRRNAAIAWPQWSPAPCCAAVPRSSARHAAHAAQRPVGLRGRSSAVRAPGRPNQLQVTNLTETTAAGAAVMADTDAFGGRGGTSAACLPTGVLRWAVETAAWSPDEREFSAALSLLPAGDAEAVKCFVQREDQKRALVSRLLQRAAVAHVCGVPGERVEIGRTRGKKPFTLNAKPQAAPNFNFNVSHEGRFTALASDPLCVVGIDIAAPRQLAGRKNMPFPEAVEALRSEFSHSEWATIQSFAPDAAGMEACFQRLWSLKEAYIKARGDGLGFSPLSRAEFAFERDVRGGSTVGGGAAVLWLDGELRRSWCFELGRLGGDHVVCVARGPPREIVDAFGAFTATFGRFGLSDEELGKHVRGCPGPPFTVLQVSALLEMLGGGPAEEAGH</sequence>
<name>A0A7R9YSE4_9CHLO</name>
<evidence type="ECO:0000313" key="6">
    <source>
        <dbReference type="EMBL" id="CAD8283733.1"/>
    </source>
</evidence>
<dbReference type="InterPro" id="IPR037143">
    <property type="entry name" value="4-PPantetheinyl_Trfase_dom_sf"/>
</dbReference>
<dbReference type="Pfam" id="PF22624">
    <property type="entry name" value="AASDHPPT_N"/>
    <property type="match status" value="1"/>
</dbReference>